<evidence type="ECO:0000256" key="4">
    <source>
        <dbReference type="ARBA" id="ARBA00022490"/>
    </source>
</evidence>
<dbReference type="Pfam" id="PF00750">
    <property type="entry name" value="tRNA-synt_1d"/>
    <property type="match status" value="1"/>
</dbReference>
<evidence type="ECO:0000256" key="5">
    <source>
        <dbReference type="ARBA" id="ARBA00022598"/>
    </source>
</evidence>
<evidence type="ECO:0000256" key="8">
    <source>
        <dbReference type="ARBA" id="ARBA00022917"/>
    </source>
</evidence>
<keyword evidence="9" id="KW-0030">Aminoacyl-tRNA synthetase</keyword>
<dbReference type="InterPro" id="IPR001412">
    <property type="entry name" value="aa-tRNA-synth_I_CS"/>
</dbReference>
<accession>A0A381PZ52</accession>
<keyword evidence="7" id="KW-0067">ATP-binding</keyword>
<dbReference type="SMART" id="SM00836">
    <property type="entry name" value="DALR_1"/>
    <property type="match status" value="1"/>
</dbReference>
<dbReference type="SUPFAM" id="SSF47323">
    <property type="entry name" value="Anticodon-binding domain of a subclass of class I aminoacyl-tRNA synthetases"/>
    <property type="match status" value="1"/>
</dbReference>
<dbReference type="AlphaFoldDB" id="A0A381PZ52"/>
<dbReference type="InterPro" id="IPR035684">
    <property type="entry name" value="ArgRS_core"/>
</dbReference>
<dbReference type="Gene3D" id="3.40.50.620">
    <property type="entry name" value="HUPs"/>
    <property type="match status" value="1"/>
</dbReference>
<dbReference type="GO" id="GO:0004814">
    <property type="term" value="F:arginine-tRNA ligase activity"/>
    <property type="evidence" value="ECO:0007669"/>
    <property type="project" value="UniProtKB-EC"/>
</dbReference>
<evidence type="ECO:0000256" key="10">
    <source>
        <dbReference type="ARBA" id="ARBA00049339"/>
    </source>
</evidence>
<comment type="subcellular location">
    <subcellularLocation>
        <location evidence="1">Cytoplasm</location>
    </subcellularLocation>
</comment>
<name>A0A381PZ52_9ZZZZ</name>
<dbReference type="GO" id="GO:0005524">
    <property type="term" value="F:ATP binding"/>
    <property type="evidence" value="ECO:0007669"/>
    <property type="project" value="UniProtKB-KW"/>
</dbReference>
<evidence type="ECO:0000256" key="7">
    <source>
        <dbReference type="ARBA" id="ARBA00022840"/>
    </source>
</evidence>
<dbReference type="PANTHER" id="PTHR11956">
    <property type="entry name" value="ARGINYL-TRNA SYNTHETASE"/>
    <property type="match status" value="1"/>
</dbReference>
<feature type="domain" description="Arginyl tRNA synthetase N-terminal" evidence="12">
    <location>
        <begin position="3"/>
        <end position="91"/>
    </location>
</feature>
<feature type="domain" description="DALR anticodon binding" evidence="11">
    <location>
        <begin position="462"/>
        <end position="583"/>
    </location>
</feature>
<dbReference type="SMART" id="SM01016">
    <property type="entry name" value="Arg_tRNA_synt_N"/>
    <property type="match status" value="1"/>
</dbReference>
<dbReference type="PRINTS" id="PR01038">
    <property type="entry name" value="TRNASYNTHARG"/>
</dbReference>
<keyword evidence="5" id="KW-0436">Ligase</keyword>
<organism evidence="13">
    <name type="scientific">marine metagenome</name>
    <dbReference type="NCBI Taxonomy" id="408172"/>
    <lineage>
        <taxon>unclassified sequences</taxon>
        <taxon>metagenomes</taxon>
        <taxon>ecological metagenomes</taxon>
    </lineage>
</organism>
<keyword evidence="8" id="KW-0648">Protein biosynthesis</keyword>
<dbReference type="InterPro" id="IPR008909">
    <property type="entry name" value="DALR_anticod-bd"/>
</dbReference>
<evidence type="ECO:0000259" key="12">
    <source>
        <dbReference type="SMART" id="SM01016"/>
    </source>
</evidence>
<dbReference type="FunFam" id="1.10.730.10:FF:000008">
    <property type="entry name" value="Arginine--tRNA ligase"/>
    <property type="match status" value="1"/>
</dbReference>
<dbReference type="InterPro" id="IPR005148">
    <property type="entry name" value="Arg-tRNA-synth_N"/>
</dbReference>
<dbReference type="InterPro" id="IPR014729">
    <property type="entry name" value="Rossmann-like_a/b/a_fold"/>
</dbReference>
<dbReference type="HAMAP" id="MF_00123">
    <property type="entry name" value="Arg_tRNA_synth"/>
    <property type="match status" value="1"/>
</dbReference>
<evidence type="ECO:0000256" key="9">
    <source>
        <dbReference type="ARBA" id="ARBA00023146"/>
    </source>
</evidence>
<keyword evidence="4" id="KW-0963">Cytoplasm</keyword>
<dbReference type="InterPro" id="IPR001278">
    <property type="entry name" value="Arg-tRNA-ligase"/>
</dbReference>
<evidence type="ECO:0000256" key="3">
    <source>
        <dbReference type="ARBA" id="ARBA00012837"/>
    </source>
</evidence>
<evidence type="ECO:0000256" key="1">
    <source>
        <dbReference type="ARBA" id="ARBA00004496"/>
    </source>
</evidence>
<dbReference type="GO" id="GO:0005737">
    <property type="term" value="C:cytoplasm"/>
    <property type="evidence" value="ECO:0007669"/>
    <property type="project" value="UniProtKB-SubCell"/>
</dbReference>
<dbReference type="PANTHER" id="PTHR11956:SF5">
    <property type="entry name" value="ARGININE--TRNA LIGASE, CYTOPLASMIC"/>
    <property type="match status" value="1"/>
</dbReference>
<dbReference type="SUPFAM" id="SSF55190">
    <property type="entry name" value="Arginyl-tRNA synthetase (ArgRS), N-terminal 'additional' domain"/>
    <property type="match status" value="1"/>
</dbReference>
<dbReference type="Pfam" id="PF03485">
    <property type="entry name" value="Arg_tRNA_synt_N"/>
    <property type="match status" value="1"/>
</dbReference>
<dbReference type="Gene3D" id="1.10.730.10">
    <property type="entry name" value="Isoleucyl-tRNA Synthetase, Domain 1"/>
    <property type="match status" value="1"/>
</dbReference>
<dbReference type="InterPro" id="IPR009080">
    <property type="entry name" value="tRNAsynth_Ia_anticodon-bd"/>
</dbReference>
<sequence length="583" mass="66250">MKKNIKKILENALTKLPKFDTSIGNISIDQSVERTKNSNHGDFTTNIAMQIASSSGKNPKEIAENIISEMIDIKGINEIKIAGPGFINFYLDEKSFHDEIATIIDRKDSYAIKTEKQKTKILLEFVSANPTGPLHVGHGRHAAYGATVGNLLEAIGYEVTREYYVNDAGRQMNILCVSIILRLLEINGKKIQMPVASYKGEYISEIARLLLKSNIPSVKSEALFESLPEDNPKGDKDKYIDALIENAIKNIGKKTFNSILEQTVELIKDDIKNDLEEFGVIYDSWFFEKNLEKKGDLDKTLSIIKKNKMLYKKDGAIWFKSSDFGDEKDRVVTRENGINTYFASDIAYHYTKRKRGYGLLINILGSDHHGYITRVQASLQAMGYRKGSLEVELVQFVSLFRDGEKQSMSTRSGEFISLRKLRQEVGNDAARFFYILHSNEQHLDFDLELAKKRSNENPVYYIQYAHARIASVFKQISEQEIKLNKKVGFENLSKLNKKQEKSLMSLLSRYPEVIELAAKKRAPHLLAHYLKDLANEFHSYYNAHTFIVTDNKLRNARLVLIKATQIVIANGLKILGVSAPLIM</sequence>
<dbReference type="Pfam" id="PF05746">
    <property type="entry name" value="DALR_1"/>
    <property type="match status" value="1"/>
</dbReference>
<keyword evidence="6" id="KW-0547">Nucleotide-binding</keyword>
<evidence type="ECO:0000313" key="13">
    <source>
        <dbReference type="EMBL" id="SUZ70663.1"/>
    </source>
</evidence>
<comment type="similarity">
    <text evidence="2">Belongs to the class-I aminoacyl-tRNA synthetase family.</text>
</comment>
<proteinExistence type="inferred from homology"/>
<dbReference type="EMBL" id="UINC01001097">
    <property type="protein sequence ID" value="SUZ70663.1"/>
    <property type="molecule type" value="Genomic_DNA"/>
</dbReference>
<dbReference type="Gene3D" id="3.30.1360.70">
    <property type="entry name" value="Arginyl tRNA synthetase N-terminal domain"/>
    <property type="match status" value="1"/>
</dbReference>
<evidence type="ECO:0000256" key="2">
    <source>
        <dbReference type="ARBA" id="ARBA00005594"/>
    </source>
</evidence>
<dbReference type="SUPFAM" id="SSF52374">
    <property type="entry name" value="Nucleotidylyl transferase"/>
    <property type="match status" value="1"/>
</dbReference>
<protein>
    <recommendedName>
        <fullName evidence="3">arginine--tRNA ligase</fullName>
        <ecNumber evidence="3">6.1.1.19</ecNumber>
    </recommendedName>
</protein>
<dbReference type="EC" id="6.1.1.19" evidence="3"/>
<evidence type="ECO:0000259" key="11">
    <source>
        <dbReference type="SMART" id="SM00836"/>
    </source>
</evidence>
<dbReference type="PROSITE" id="PS00178">
    <property type="entry name" value="AA_TRNA_LIGASE_I"/>
    <property type="match status" value="1"/>
</dbReference>
<dbReference type="InterPro" id="IPR036695">
    <property type="entry name" value="Arg-tRNA-synth_N_sf"/>
</dbReference>
<evidence type="ECO:0000256" key="6">
    <source>
        <dbReference type="ARBA" id="ARBA00022741"/>
    </source>
</evidence>
<comment type="catalytic activity">
    <reaction evidence="10">
        <text>tRNA(Arg) + L-arginine + ATP = L-arginyl-tRNA(Arg) + AMP + diphosphate</text>
        <dbReference type="Rhea" id="RHEA:20301"/>
        <dbReference type="Rhea" id="RHEA-COMP:9658"/>
        <dbReference type="Rhea" id="RHEA-COMP:9673"/>
        <dbReference type="ChEBI" id="CHEBI:30616"/>
        <dbReference type="ChEBI" id="CHEBI:32682"/>
        <dbReference type="ChEBI" id="CHEBI:33019"/>
        <dbReference type="ChEBI" id="CHEBI:78442"/>
        <dbReference type="ChEBI" id="CHEBI:78513"/>
        <dbReference type="ChEBI" id="CHEBI:456215"/>
        <dbReference type="EC" id="6.1.1.19"/>
    </reaction>
</comment>
<gene>
    <name evidence="13" type="ORF">METZ01_LOCUS23517</name>
</gene>
<reference evidence="13" key="1">
    <citation type="submission" date="2018-05" db="EMBL/GenBank/DDBJ databases">
        <authorList>
            <person name="Lanie J.A."/>
            <person name="Ng W.-L."/>
            <person name="Kazmierczak K.M."/>
            <person name="Andrzejewski T.M."/>
            <person name="Davidsen T.M."/>
            <person name="Wayne K.J."/>
            <person name="Tettelin H."/>
            <person name="Glass J.I."/>
            <person name="Rusch D."/>
            <person name="Podicherti R."/>
            <person name="Tsui H.-C.T."/>
            <person name="Winkler M.E."/>
        </authorList>
    </citation>
    <scope>NUCLEOTIDE SEQUENCE</scope>
</reference>
<dbReference type="CDD" id="cd00671">
    <property type="entry name" value="ArgRS_core"/>
    <property type="match status" value="1"/>
</dbReference>
<dbReference type="GO" id="GO:0006420">
    <property type="term" value="P:arginyl-tRNA aminoacylation"/>
    <property type="evidence" value="ECO:0007669"/>
    <property type="project" value="InterPro"/>
</dbReference>
<dbReference type="NCBIfam" id="TIGR00456">
    <property type="entry name" value="argS"/>
    <property type="match status" value="1"/>
</dbReference>